<gene>
    <name evidence="1" type="ORF">AVDCRST_MAG81-2262</name>
</gene>
<accession>A0A6J4VKE8</accession>
<sequence>MPLSISFMASITSLGKDDFEHLRFPAQINFFSNSPVNRAFTVIAQAVMGLLQQSYAFQAVSINLS</sequence>
<proteinExistence type="predicted"/>
<evidence type="ECO:0000313" key="1">
    <source>
        <dbReference type="EMBL" id="CAA9576120.1"/>
    </source>
</evidence>
<organism evidence="1">
    <name type="scientific">uncultured Synechococcales cyanobacterium</name>
    <dbReference type="NCBI Taxonomy" id="1936017"/>
    <lineage>
        <taxon>Bacteria</taxon>
        <taxon>Bacillati</taxon>
        <taxon>Cyanobacteriota</taxon>
        <taxon>Cyanophyceae</taxon>
        <taxon>Synechococcales</taxon>
        <taxon>environmental samples</taxon>
    </lineage>
</organism>
<name>A0A6J4VKE8_9CYAN</name>
<dbReference type="EMBL" id="CADCWO010000124">
    <property type="protein sequence ID" value="CAA9576120.1"/>
    <property type="molecule type" value="Genomic_DNA"/>
</dbReference>
<protein>
    <submittedName>
        <fullName evidence="1">Uncharacterized protein</fullName>
    </submittedName>
</protein>
<reference evidence="1" key="1">
    <citation type="submission" date="2020-02" db="EMBL/GenBank/DDBJ databases">
        <authorList>
            <person name="Meier V. D."/>
        </authorList>
    </citation>
    <scope>NUCLEOTIDE SEQUENCE</scope>
    <source>
        <strain evidence="1">AVDCRST_MAG81</strain>
    </source>
</reference>
<dbReference type="AlphaFoldDB" id="A0A6J4VKE8"/>